<evidence type="ECO:0000313" key="13">
    <source>
        <dbReference type="EMBL" id="MBF2734907.1"/>
    </source>
</evidence>
<dbReference type="GO" id="GO:0000428">
    <property type="term" value="C:DNA-directed RNA polymerase complex"/>
    <property type="evidence" value="ECO:0007669"/>
    <property type="project" value="UniProtKB-KW"/>
</dbReference>
<dbReference type="SUPFAM" id="SSF63562">
    <property type="entry name" value="RPB6/omega subunit-like"/>
    <property type="match status" value="1"/>
</dbReference>
<comment type="function">
    <text evidence="11">Promotes RNA polymerase assembly. Latches the N- and C-terminal regions of the beta' subunit thereby facilitating its interaction with the beta and alpha subunits.</text>
</comment>
<feature type="region of interest" description="Disordered" evidence="12">
    <location>
        <begin position="76"/>
        <end position="125"/>
    </location>
</feature>
<keyword evidence="4 11" id="KW-0240">DNA-directed RNA polymerase</keyword>
<keyword evidence="14" id="KW-1185">Reference proteome</keyword>
<evidence type="ECO:0000256" key="7">
    <source>
        <dbReference type="ARBA" id="ARBA00023163"/>
    </source>
</evidence>
<accession>A0A930UEE1</accession>
<dbReference type="GO" id="GO:0003677">
    <property type="term" value="F:DNA binding"/>
    <property type="evidence" value="ECO:0007669"/>
    <property type="project" value="UniProtKB-UniRule"/>
</dbReference>
<evidence type="ECO:0000256" key="8">
    <source>
        <dbReference type="ARBA" id="ARBA00029924"/>
    </source>
</evidence>
<evidence type="ECO:0000256" key="9">
    <source>
        <dbReference type="ARBA" id="ARBA00030998"/>
    </source>
</evidence>
<evidence type="ECO:0000256" key="4">
    <source>
        <dbReference type="ARBA" id="ARBA00022478"/>
    </source>
</evidence>
<dbReference type="InterPro" id="IPR036161">
    <property type="entry name" value="RPB6/omega-like_sf"/>
</dbReference>
<dbReference type="Pfam" id="PF01192">
    <property type="entry name" value="RNA_pol_Rpb6"/>
    <property type="match status" value="1"/>
</dbReference>
<evidence type="ECO:0000256" key="1">
    <source>
        <dbReference type="ARBA" id="ARBA00006711"/>
    </source>
</evidence>
<reference evidence="13" key="1">
    <citation type="submission" date="2020-10" db="EMBL/GenBank/DDBJ databases">
        <title>An improved Amphimedon queenslandica hologenome assembly reveals how three proteobacterial symbionts can extend the metabolic phenotypic of their marine sponge host.</title>
        <authorList>
            <person name="Degnan B."/>
            <person name="Degnan S."/>
            <person name="Xiang X."/>
        </authorList>
    </citation>
    <scope>NUCLEOTIDE SEQUENCE</scope>
    <source>
        <strain evidence="13">AqS2</strain>
    </source>
</reference>
<organism evidence="13 14">
    <name type="scientific">Candidatus Amphirhobacter heronislandensis</name>
    <dbReference type="NCBI Taxonomy" id="1732024"/>
    <lineage>
        <taxon>Bacteria</taxon>
        <taxon>Pseudomonadati</taxon>
        <taxon>Pseudomonadota</taxon>
        <taxon>Gammaproteobacteria</taxon>
        <taxon>Candidatus Tethybacterales</taxon>
        <taxon>Candidatus Tethybacteraceae</taxon>
        <taxon>Candidatus Amphirhobacter</taxon>
    </lineage>
</organism>
<dbReference type="InterPro" id="IPR006110">
    <property type="entry name" value="Pol_omega/Rpo6/RPB6"/>
</dbReference>
<dbReference type="HAMAP" id="MF_00366">
    <property type="entry name" value="RNApol_bact_RpoZ"/>
    <property type="match status" value="1"/>
</dbReference>
<feature type="compositionally biased region" description="Acidic residues" evidence="12">
    <location>
        <begin position="87"/>
        <end position="99"/>
    </location>
</feature>
<dbReference type="PANTHER" id="PTHR34476:SF1">
    <property type="entry name" value="DNA-DIRECTED RNA POLYMERASE SUBUNIT OMEGA"/>
    <property type="match status" value="1"/>
</dbReference>
<evidence type="ECO:0000256" key="5">
    <source>
        <dbReference type="ARBA" id="ARBA00022679"/>
    </source>
</evidence>
<comment type="caution">
    <text evidence="13">The sequence shown here is derived from an EMBL/GenBank/DDBJ whole genome shotgun (WGS) entry which is preliminary data.</text>
</comment>
<dbReference type="Gene3D" id="3.90.940.10">
    <property type="match status" value="1"/>
</dbReference>
<evidence type="ECO:0000256" key="3">
    <source>
        <dbReference type="ARBA" id="ARBA00013725"/>
    </source>
</evidence>
<dbReference type="NCBIfam" id="TIGR00690">
    <property type="entry name" value="rpoZ"/>
    <property type="match status" value="1"/>
</dbReference>
<gene>
    <name evidence="11" type="primary">rpoZ</name>
    <name evidence="13" type="ORF">ISN26_02285</name>
</gene>
<dbReference type="SMART" id="SM01409">
    <property type="entry name" value="RNA_pol_Rpb6"/>
    <property type="match status" value="1"/>
</dbReference>
<evidence type="ECO:0000256" key="10">
    <source>
        <dbReference type="ARBA" id="ARBA00048552"/>
    </source>
</evidence>
<evidence type="ECO:0000256" key="6">
    <source>
        <dbReference type="ARBA" id="ARBA00022695"/>
    </source>
</evidence>
<comment type="subunit">
    <text evidence="11">The RNAP catalytic core consists of 2 alpha, 1 beta, 1 beta' and 1 omega subunit. When a sigma factor is associated with the core the holoenzyme is formed, which can initiate transcription.</text>
</comment>
<keyword evidence="6 11" id="KW-0548">Nucleotidyltransferase</keyword>
<dbReference type="GO" id="GO:0006351">
    <property type="term" value="P:DNA-templated transcription"/>
    <property type="evidence" value="ECO:0007669"/>
    <property type="project" value="UniProtKB-UniRule"/>
</dbReference>
<dbReference type="AlphaFoldDB" id="A0A930UEE1"/>
<sequence>MARTTVEDCLRQTPNHFELVIGAVARANELRRGVPAELPEENDRPVVVALREIAAGHYVVDLEKIVVESLKESVAITSGETSIAPQEEGEGAEAAQEDAGEAKPAADEAASGEAAGEADDRQPDA</sequence>
<protein>
    <recommendedName>
        <fullName evidence="3 11">DNA-directed RNA polymerase subunit omega</fullName>
        <shortName evidence="11">RNAP omega subunit</shortName>
        <ecNumber evidence="2 11">2.7.7.6</ecNumber>
    </recommendedName>
    <alternativeName>
        <fullName evidence="9 11">RNA polymerase omega subunit</fullName>
    </alternativeName>
    <alternativeName>
        <fullName evidence="8 11">Transcriptase subunit omega</fullName>
    </alternativeName>
</protein>
<evidence type="ECO:0000256" key="2">
    <source>
        <dbReference type="ARBA" id="ARBA00012418"/>
    </source>
</evidence>
<evidence type="ECO:0000256" key="12">
    <source>
        <dbReference type="SAM" id="MobiDB-lite"/>
    </source>
</evidence>
<keyword evidence="7 11" id="KW-0804">Transcription</keyword>
<evidence type="ECO:0000313" key="14">
    <source>
        <dbReference type="Proteomes" id="UP000604381"/>
    </source>
</evidence>
<evidence type="ECO:0000256" key="11">
    <source>
        <dbReference type="HAMAP-Rule" id="MF_00366"/>
    </source>
</evidence>
<name>A0A930UEE1_9GAMM</name>
<comment type="catalytic activity">
    <reaction evidence="10 11">
        <text>RNA(n) + a ribonucleoside 5'-triphosphate = RNA(n+1) + diphosphate</text>
        <dbReference type="Rhea" id="RHEA:21248"/>
        <dbReference type="Rhea" id="RHEA-COMP:14527"/>
        <dbReference type="Rhea" id="RHEA-COMP:17342"/>
        <dbReference type="ChEBI" id="CHEBI:33019"/>
        <dbReference type="ChEBI" id="CHEBI:61557"/>
        <dbReference type="ChEBI" id="CHEBI:140395"/>
        <dbReference type="EC" id="2.7.7.6"/>
    </reaction>
</comment>
<dbReference type="GO" id="GO:0003899">
    <property type="term" value="F:DNA-directed RNA polymerase activity"/>
    <property type="evidence" value="ECO:0007669"/>
    <property type="project" value="UniProtKB-UniRule"/>
</dbReference>
<proteinExistence type="inferred from homology"/>
<keyword evidence="5 11" id="KW-0808">Transferase</keyword>
<comment type="similarity">
    <text evidence="1 11">Belongs to the RNA polymerase subunit omega family.</text>
</comment>
<dbReference type="Proteomes" id="UP000604381">
    <property type="component" value="Unassembled WGS sequence"/>
</dbReference>
<dbReference type="InterPro" id="IPR003716">
    <property type="entry name" value="DNA-dir_RNA_pol_omega"/>
</dbReference>
<dbReference type="EC" id="2.7.7.6" evidence="2 11"/>
<dbReference type="EMBL" id="JADHEI010000028">
    <property type="protein sequence ID" value="MBF2734907.1"/>
    <property type="molecule type" value="Genomic_DNA"/>
</dbReference>
<dbReference type="PANTHER" id="PTHR34476">
    <property type="entry name" value="DNA-DIRECTED RNA POLYMERASE SUBUNIT OMEGA"/>
    <property type="match status" value="1"/>
</dbReference>